<evidence type="ECO:0000313" key="2">
    <source>
        <dbReference type="Proteomes" id="UP000218934"/>
    </source>
</evidence>
<gene>
    <name evidence="1" type="ORF">COO09_16535</name>
</gene>
<evidence type="ECO:0000313" key="1">
    <source>
        <dbReference type="EMBL" id="PCE41112.1"/>
    </source>
</evidence>
<dbReference type="InterPro" id="IPR011051">
    <property type="entry name" value="RmlC_Cupin_sf"/>
</dbReference>
<dbReference type="SUPFAM" id="SSF51182">
    <property type="entry name" value="RmlC-like cupins"/>
    <property type="match status" value="1"/>
</dbReference>
<dbReference type="InterPro" id="IPR014710">
    <property type="entry name" value="RmlC-like_jellyroll"/>
</dbReference>
<dbReference type="Proteomes" id="UP000218934">
    <property type="component" value="Unassembled WGS sequence"/>
</dbReference>
<evidence type="ECO:0008006" key="3">
    <source>
        <dbReference type="Google" id="ProtNLM"/>
    </source>
</evidence>
<dbReference type="KEGG" id="rdi:CMV14_16525"/>
<sequence length="170" mass="19110">MSPARRKREFFSARNLDDLPDEAKGAKVENVTITGFKTDEERDSLRRGSALVARHMKTASFDFEDTGMHIGIFEWAAGLSTPLHSHSDDCVYYVERGSLLMGNREIGPGEGFLTRKNEPYAFVVGPDGARIIEFTTGPRRDVTFHDRLMTAWEERMQQAVAKIEGQGDGR</sequence>
<comment type="caution">
    <text evidence="1">The sequence shown here is derived from an EMBL/GenBank/DDBJ whole genome shotgun (WGS) entry which is preliminary data.</text>
</comment>
<dbReference type="Gene3D" id="2.60.120.10">
    <property type="entry name" value="Jelly Rolls"/>
    <property type="match status" value="1"/>
</dbReference>
<reference evidence="1 2" key="1">
    <citation type="submission" date="2017-09" db="EMBL/GenBank/DDBJ databases">
        <title>The Catabolism of 3,6-Dichlorosalicylic acid is Initiated by the Cytochrome P450 Monooxygenase DsmABC in Rhizorhabdus dicambivorans Ndbn-20.</title>
        <authorList>
            <person name="Na L."/>
        </authorList>
    </citation>
    <scope>NUCLEOTIDE SEQUENCE [LARGE SCALE GENOMIC DNA]</scope>
    <source>
        <strain evidence="1 2">Ndbn-20m</strain>
    </source>
</reference>
<dbReference type="CDD" id="cd02208">
    <property type="entry name" value="cupin_RmlC-like"/>
    <property type="match status" value="1"/>
</dbReference>
<proteinExistence type="predicted"/>
<protein>
    <recommendedName>
        <fullName evidence="3">Cupin domain-containing protein</fullName>
    </recommendedName>
</protein>
<dbReference type="AlphaFoldDB" id="A0A2A4FTV0"/>
<accession>A0A2A4FTV0</accession>
<organism evidence="1 2">
    <name type="scientific">Rhizorhabdus dicambivorans</name>
    <dbReference type="NCBI Taxonomy" id="1850238"/>
    <lineage>
        <taxon>Bacteria</taxon>
        <taxon>Pseudomonadati</taxon>
        <taxon>Pseudomonadota</taxon>
        <taxon>Alphaproteobacteria</taxon>
        <taxon>Sphingomonadales</taxon>
        <taxon>Sphingomonadaceae</taxon>
        <taxon>Rhizorhabdus</taxon>
    </lineage>
</organism>
<keyword evidence="2" id="KW-1185">Reference proteome</keyword>
<name>A0A2A4FTV0_9SPHN</name>
<dbReference type="EMBL" id="NWUF01000018">
    <property type="protein sequence ID" value="PCE41112.1"/>
    <property type="molecule type" value="Genomic_DNA"/>
</dbReference>